<evidence type="ECO:0000256" key="1">
    <source>
        <dbReference type="ARBA" id="ARBA00023157"/>
    </source>
</evidence>
<evidence type="ECO:0008006" key="4">
    <source>
        <dbReference type="Google" id="ProtNLM"/>
    </source>
</evidence>
<dbReference type="Proteomes" id="UP001177023">
    <property type="component" value="Unassembled WGS sequence"/>
</dbReference>
<accession>A0AA36CR38</accession>
<reference evidence="2" key="1">
    <citation type="submission" date="2023-06" db="EMBL/GenBank/DDBJ databases">
        <authorList>
            <person name="Delattre M."/>
        </authorList>
    </citation>
    <scope>NUCLEOTIDE SEQUENCE</scope>
    <source>
        <strain evidence="2">AF72</strain>
    </source>
</reference>
<keyword evidence="1" id="KW-1015">Disulfide bond</keyword>
<keyword evidence="3" id="KW-1185">Reference proteome</keyword>
<dbReference type="GO" id="GO:0045041">
    <property type="term" value="P:protein import into mitochondrial intermembrane space"/>
    <property type="evidence" value="ECO:0007669"/>
    <property type="project" value="InterPro"/>
</dbReference>
<dbReference type="Gene3D" id="1.10.287.2900">
    <property type="match status" value="1"/>
</dbReference>
<comment type="caution">
    <text evidence="2">The sequence shown here is derived from an EMBL/GenBank/DDBJ whole genome shotgun (WGS) entry which is preliminary data.</text>
</comment>
<name>A0AA36CR38_9BILA</name>
<dbReference type="EMBL" id="CATQJA010002622">
    <property type="protein sequence ID" value="CAJ0573747.1"/>
    <property type="molecule type" value="Genomic_DNA"/>
</dbReference>
<dbReference type="AlphaFoldDB" id="A0AA36CR38"/>
<dbReference type="InterPro" id="IPR039289">
    <property type="entry name" value="CHCHD4"/>
</dbReference>
<organism evidence="2 3">
    <name type="scientific">Mesorhabditis spiculigera</name>
    <dbReference type="NCBI Taxonomy" id="96644"/>
    <lineage>
        <taxon>Eukaryota</taxon>
        <taxon>Metazoa</taxon>
        <taxon>Ecdysozoa</taxon>
        <taxon>Nematoda</taxon>
        <taxon>Chromadorea</taxon>
        <taxon>Rhabditida</taxon>
        <taxon>Rhabditina</taxon>
        <taxon>Rhabditomorpha</taxon>
        <taxon>Rhabditoidea</taxon>
        <taxon>Rhabditidae</taxon>
        <taxon>Mesorhabditinae</taxon>
        <taxon>Mesorhabditis</taxon>
    </lineage>
</organism>
<feature type="non-terminal residue" evidence="2">
    <location>
        <position position="1"/>
    </location>
</feature>
<protein>
    <recommendedName>
        <fullName evidence="4">CHCH domain-containing protein</fullName>
    </recommendedName>
</protein>
<evidence type="ECO:0000313" key="2">
    <source>
        <dbReference type="EMBL" id="CAJ0573747.1"/>
    </source>
</evidence>
<proteinExistence type="predicted"/>
<evidence type="ECO:0000313" key="3">
    <source>
        <dbReference type="Proteomes" id="UP001177023"/>
    </source>
</evidence>
<dbReference type="GO" id="GO:0005758">
    <property type="term" value="C:mitochondrial intermembrane space"/>
    <property type="evidence" value="ECO:0007669"/>
    <property type="project" value="TreeGrafter"/>
</dbReference>
<gene>
    <name evidence="2" type="ORF">MSPICULIGERA_LOCUS12097</name>
</gene>
<dbReference type="PANTHER" id="PTHR21622">
    <property type="entry name" value="COILED-COIL-HELIX-COILED-COIL-HELIX DOMAIN CONTAINING 4"/>
    <property type="match status" value="1"/>
</dbReference>
<dbReference type="GO" id="GO:0015035">
    <property type="term" value="F:protein-disulfide reductase activity"/>
    <property type="evidence" value="ECO:0007669"/>
    <property type="project" value="InterPro"/>
</dbReference>
<dbReference type="PANTHER" id="PTHR21622:SF4">
    <property type="entry name" value="CHCH DOMAIN-CONTAINING PROTEIN-RELATED"/>
    <property type="match status" value="1"/>
</dbReference>
<sequence>MATTSTSELIFLKAPKDAAIPAHLAYLKEPIEQFPSYLPDGRINTKCPCLESAFAHRCGYLMREAIACFNHSKSDPRGAECESQFVQHALCIDNK</sequence>